<dbReference type="EMBL" id="JABWAB010000007">
    <property type="protein sequence ID" value="KAF6047133.1"/>
    <property type="molecule type" value="Genomic_DNA"/>
</dbReference>
<dbReference type="Proteomes" id="UP000590412">
    <property type="component" value="Unassembled WGS sequence"/>
</dbReference>
<protein>
    <submittedName>
        <fullName evidence="1">Uncharacterized protein</fullName>
    </submittedName>
</protein>
<accession>A0A8X7T9N7</accession>
<dbReference type="OrthoDB" id="4024063at2759"/>
<comment type="caution">
    <text evidence="1">The sequence shown here is derived from an EMBL/GenBank/DDBJ whole genome shotgun (WGS) entry which is preliminary data.</text>
</comment>
<reference evidence="1" key="1">
    <citation type="submission" date="2020-03" db="EMBL/GenBank/DDBJ databases">
        <title>FDA dAtabase for Regulatory Grade micrObial Sequences (FDA-ARGOS): Supporting development and validation of Infectious Disease Dx tests.</title>
        <authorList>
            <person name="Campos J."/>
            <person name="Goldberg B."/>
            <person name="Tallon L."/>
            <person name="Sadzewicz L."/>
            <person name="Vavikolanu K."/>
            <person name="Mehta A."/>
            <person name="Aluvathingal J."/>
            <person name="Nadendla S."/>
            <person name="Nandy P."/>
            <person name="Geyer C."/>
            <person name="Yan Y."/>
            <person name="Sichtig H."/>
        </authorList>
    </citation>
    <scope>NUCLEOTIDE SEQUENCE [LARGE SCALE GENOMIC DNA]</scope>
    <source>
        <strain evidence="1">FDAARGOS_652</strain>
    </source>
</reference>
<proteinExistence type="predicted"/>
<sequence length="247" mass="28455">MNSPSSHAIERNNNRFYSYPVFGSTKSEINETTFSINSLESLQSYADIKKCQETKDSRLNNVKARINEPGPSSFYPLQKTVENKPENHTLPSKFSRFTKFLHKFQSKISKSTNLKTRKYNTITGINVASANNDPSASSWKRCFSRHHHHTSMFYTTNEKQIHLRDPVDKATEAKLIDIFSPPVDEPMKTIDSFKDQAYVKNQEISTTNHEPQNFGFDIFYNDSFFTTAVRRPVSYDNSQITDETIVI</sequence>
<name>A0A8X7T9N7_CANPA</name>
<gene>
    <name evidence="1" type="ORF">FOB60_004669</name>
</gene>
<evidence type="ECO:0000313" key="1">
    <source>
        <dbReference type="EMBL" id="KAF6047133.1"/>
    </source>
</evidence>
<evidence type="ECO:0000313" key="2">
    <source>
        <dbReference type="Proteomes" id="UP000590412"/>
    </source>
</evidence>
<dbReference type="AlphaFoldDB" id="A0A8X7T9N7"/>
<organism evidence="1 2">
    <name type="scientific">Candida parapsilosis</name>
    <name type="common">Yeast</name>
    <dbReference type="NCBI Taxonomy" id="5480"/>
    <lineage>
        <taxon>Eukaryota</taxon>
        <taxon>Fungi</taxon>
        <taxon>Dikarya</taxon>
        <taxon>Ascomycota</taxon>
        <taxon>Saccharomycotina</taxon>
        <taxon>Pichiomycetes</taxon>
        <taxon>Debaryomycetaceae</taxon>
        <taxon>Candida/Lodderomyces clade</taxon>
        <taxon>Candida</taxon>
    </lineage>
</organism>